<organism evidence="1 2">
    <name type="scientific">Thalassotalea castellviae</name>
    <dbReference type="NCBI Taxonomy" id="3075612"/>
    <lineage>
        <taxon>Bacteria</taxon>
        <taxon>Pseudomonadati</taxon>
        <taxon>Pseudomonadota</taxon>
        <taxon>Gammaproteobacteria</taxon>
        <taxon>Alteromonadales</taxon>
        <taxon>Colwelliaceae</taxon>
        <taxon>Thalassotalea</taxon>
    </lineage>
</organism>
<keyword evidence="2" id="KW-1185">Reference proteome</keyword>
<name>A0ABU3A1R7_9GAMM</name>
<dbReference type="EMBL" id="JAVRIF010000005">
    <property type="protein sequence ID" value="MDT0604117.1"/>
    <property type="molecule type" value="Genomic_DNA"/>
</dbReference>
<dbReference type="InterPro" id="IPR036249">
    <property type="entry name" value="Thioredoxin-like_sf"/>
</dbReference>
<reference evidence="1 2" key="1">
    <citation type="submission" date="2023-09" db="EMBL/GenBank/DDBJ databases">
        <authorList>
            <person name="Rey-Velasco X."/>
        </authorList>
    </citation>
    <scope>NUCLEOTIDE SEQUENCE [LARGE SCALE GENOMIC DNA]</scope>
    <source>
        <strain evidence="1 2">W431</strain>
    </source>
</reference>
<dbReference type="Proteomes" id="UP001266357">
    <property type="component" value="Unassembled WGS sequence"/>
</dbReference>
<dbReference type="SUPFAM" id="SSF52833">
    <property type="entry name" value="Thioredoxin-like"/>
    <property type="match status" value="1"/>
</dbReference>
<evidence type="ECO:0000313" key="1">
    <source>
        <dbReference type="EMBL" id="MDT0604117.1"/>
    </source>
</evidence>
<evidence type="ECO:0000313" key="2">
    <source>
        <dbReference type="Proteomes" id="UP001266357"/>
    </source>
</evidence>
<accession>A0ABU3A1R7</accession>
<gene>
    <name evidence="1" type="ORF">RM573_10985</name>
</gene>
<protein>
    <recommendedName>
        <fullName evidence="3">Cytochrome oxidase assembly protein</fullName>
    </recommendedName>
</protein>
<proteinExistence type="predicted"/>
<evidence type="ECO:0008006" key="3">
    <source>
        <dbReference type="Google" id="ProtNLM"/>
    </source>
</evidence>
<comment type="caution">
    <text evidence="1">The sequence shown here is derived from an EMBL/GenBank/DDBJ whole genome shotgun (WGS) entry which is preliminary data.</text>
</comment>
<dbReference type="RefSeq" id="WP_311581611.1">
    <property type="nucleotide sequence ID" value="NZ_JAVRIF010000005.1"/>
</dbReference>
<sequence length="186" mass="21040">MSSPQVNKSRRTLLITLAVFILPVVLAKLALEQHWFNYGVTNHGQLAEQELTLTDLGVDPTALKEQWLILYRLPANCQQLCEKTLLSLNNTYTLLGKELPRVTPIVLYEKSLAERQLSHLRHAKWQQLSLPEQANEHIESNQVVIVDPLGNVVMSYQGPKEKAGLVSFDKAILADMKKLLKYSRIG</sequence>